<protein>
    <recommendedName>
        <fullName evidence="12">UvrA DNA-binding domain-containing protein</fullName>
    </recommendedName>
</protein>
<evidence type="ECO:0000256" key="8">
    <source>
        <dbReference type="ARBA" id="ARBA00022881"/>
    </source>
</evidence>
<sequence>MYHSIAAPGTKSIDTAPVRSTAAASKAIPLDDNDNDDLEEGATCKSCNGLRLRKEALHFKVGGLNISEFSALPVTGALEFVESLKLTKRESIIAERVLKEVKDRLGFIKNVGLGYLSLDRSSRTISGGEAQRIRLATQMGSSLTGVLYVLDEPSMGLHPRDCAKLLESLSRIRDRGNTVIVVEHDEDTMLWADNIIDMGPGAGLKGGWIT</sequence>
<dbReference type="GO" id="GO:0006281">
    <property type="term" value="P:DNA repair"/>
    <property type="evidence" value="ECO:0007669"/>
    <property type="project" value="UniProtKB-KW"/>
</dbReference>
<organism evidence="11">
    <name type="scientific">marine sediment metagenome</name>
    <dbReference type="NCBI Taxonomy" id="412755"/>
    <lineage>
        <taxon>unclassified sequences</taxon>
        <taxon>metagenomes</taxon>
        <taxon>ecological metagenomes</taxon>
    </lineage>
</organism>
<comment type="caution">
    <text evidence="11">The sequence shown here is derived from an EMBL/GenBank/DDBJ whole genome shotgun (WGS) entry which is preliminary data.</text>
</comment>
<dbReference type="GO" id="GO:0003677">
    <property type="term" value="F:DNA binding"/>
    <property type="evidence" value="ECO:0007669"/>
    <property type="project" value="UniProtKB-KW"/>
</dbReference>
<evidence type="ECO:0000313" key="11">
    <source>
        <dbReference type="EMBL" id="KKL49371.1"/>
    </source>
</evidence>
<keyword evidence="7" id="KW-0067">ATP-binding</keyword>
<evidence type="ECO:0000256" key="7">
    <source>
        <dbReference type="ARBA" id="ARBA00022840"/>
    </source>
</evidence>
<evidence type="ECO:0000256" key="3">
    <source>
        <dbReference type="ARBA" id="ARBA00022737"/>
    </source>
</evidence>
<accession>A0A0F9D6P8</accession>
<dbReference type="Gene3D" id="3.40.50.300">
    <property type="entry name" value="P-loop containing nucleotide triphosphate hydrolases"/>
    <property type="match status" value="1"/>
</dbReference>
<keyword evidence="3" id="KW-0677">Repeat</keyword>
<feature type="non-terminal residue" evidence="11">
    <location>
        <position position="210"/>
    </location>
</feature>
<dbReference type="GO" id="GO:0005524">
    <property type="term" value="F:ATP binding"/>
    <property type="evidence" value="ECO:0007669"/>
    <property type="project" value="UniProtKB-KW"/>
</dbReference>
<keyword evidence="8" id="KW-0267">Excision nuclease</keyword>
<evidence type="ECO:0000256" key="10">
    <source>
        <dbReference type="ARBA" id="ARBA00023204"/>
    </source>
</evidence>
<dbReference type="EMBL" id="LAZR01032979">
    <property type="protein sequence ID" value="KKL49371.1"/>
    <property type="molecule type" value="Genomic_DNA"/>
</dbReference>
<gene>
    <name evidence="11" type="ORF">LCGC14_2316170</name>
</gene>
<dbReference type="PANTHER" id="PTHR43152:SF3">
    <property type="entry name" value="UVRABC SYSTEM PROTEIN A"/>
    <property type="match status" value="1"/>
</dbReference>
<keyword evidence="6" id="KW-0228">DNA excision</keyword>
<reference evidence="11" key="1">
    <citation type="journal article" date="2015" name="Nature">
        <title>Complex archaea that bridge the gap between prokaryotes and eukaryotes.</title>
        <authorList>
            <person name="Spang A."/>
            <person name="Saw J.H."/>
            <person name="Jorgensen S.L."/>
            <person name="Zaremba-Niedzwiedzka K."/>
            <person name="Martijn J."/>
            <person name="Lind A.E."/>
            <person name="van Eijk R."/>
            <person name="Schleper C."/>
            <person name="Guy L."/>
            <person name="Ettema T.J."/>
        </authorList>
    </citation>
    <scope>NUCLEOTIDE SEQUENCE</scope>
</reference>
<dbReference type="SUPFAM" id="SSF52540">
    <property type="entry name" value="P-loop containing nucleoside triphosphate hydrolases"/>
    <property type="match status" value="1"/>
</dbReference>
<comment type="subcellular location">
    <subcellularLocation>
        <location evidence="1">Cytoplasm</location>
    </subcellularLocation>
</comment>
<dbReference type="AlphaFoldDB" id="A0A0F9D6P8"/>
<dbReference type="InterPro" id="IPR027417">
    <property type="entry name" value="P-loop_NTPase"/>
</dbReference>
<dbReference type="Gene3D" id="1.20.1580.10">
    <property type="entry name" value="ABC transporter ATPase like domain"/>
    <property type="match status" value="1"/>
</dbReference>
<evidence type="ECO:0000256" key="1">
    <source>
        <dbReference type="ARBA" id="ARBA00004496"/>
    </source>
</evidence>
<keyword evidence="5" id="KW-0227">DNA damage</keyword>
<evidence type="ECO:0000256" key="9">
    <source>
        <dbReference type="ARBA" id="ARBA00023125"/>
    </source>
</evidence>
<evidence type="ECO:0000256" key="5">
    <source>
        <dbReference type="ARBA" id="ARBA00022763"/>
    </source>
</evidence>
<dbReference type="PANTHER" id="PTHR43152">
    <property type="entry name" value="UVRABC SYSTEM PROTEIN A"/>
    <property type="match status" value="1"/>
</dbReference>
<evidence type="ECO:0008006" key="12">
    <source>
        <dbReference type="Google" id="ProtNLM"/>
    </source>
</evidence>
<proteinExistence type="predicted"/>
<evidence type="ECO:0000256" key="6">
    <source>
        <dbReference type="ARBA" id="ARBA00022769"/>
    </source>
</evidence>
<evidence type="ECO:0000256" key="2">
    <source>
        <dbReference type="ARBA" id="ARBA00022490"/>
    </source>
</evidence>
<keyword evidence="9" id="KW-0238">DNA-binding</keyword>
<keyword evidence="2" id="KW-0963">Cytoplasm</keyword>
<keyword evidence="4" id="KW-0547">Nucleotide-binding</keyword>
<dbReference type="GO" id="GO:0005737">
    <property type="term" value="C:cytoplasm"/>
    <property type="evidence" value="ECO:0007669"/>
    <property type="project" value="UniProtKB-SubCell"/>
</dbReference>
<dbReference type="Gene3D" id="1.10.8.280">
    <property type="entry name" value="ABC transporter ATPase domain-like"/>
    <property type="match status" value="1"/>
</dbReference>
<name>A0A0F9D6P8_9ZZZZ</name>
<evidence type="ECO:0000256" key="4">
    <source>
        <dbReference type="ARBA" id="ARBA00022741"/>
    </source>
</evidence>
<dbReference type="GO" id="GO:0004518">
    <property type="term" value="F:nuclease activity"/>
    <property type="evidence" value="ECO:0007669"/>
    <property type="project" value="UniProtKB-KW"/>
</dbReference>
<keyword evidence="10" id="KW-0234">DNA repair</keyword>